<evidence type="ECO:0000256" key="1">
    <source>
        <dbReference type="SAM" id="Phobius"/>
    </source>
</evidence>
<sequence>MLFPAHHPATETAWSSPGSSDSIWLALLLGAIAVAVAGLTWLSGRRLQSNTSEALENFDARILDLELILHHRQRETESIYLNLQELGQRLDDALVQTAPWLVEADVRLGELTEVTDQLHQAIAQLDQAERHQGRQLRQILHVLAALREREPVVTVEPFVCASGAD</sequence>
<comment type="caution">
    <text evidence="2">The sequence shown here is derived from an EMBL/GenBank/DDBJ whole genome shotgun (WGS) entry which is preliminary data.</text>
</comment>
<keyword evidence="1" id="KW-1133">Transmembrane helix</keyword>
<dbReference type="Proteomes" id="UP000612899">
    <property type="component" value="Unassembled WGS sequence"/>
</dbReference>
<proteinExistence type="predicted"/>
<evidence type="ECO:0000313" key="2">
    <source>
        <dbReference type="EMBL" id="GIH02212.1"/>
    </source>
</evidence>
<keyword evidence="1" id="KW-0472">Membrane</keyword>
<feature type="transmembrane region" description="Helical" evidence="1">
    <location>
        <begin position="23"/>
        <end position="42"/>
    </location>
</feature>
<name>A0A8J3Q2I8_9ACTN</name>
<reference evidence="2" key="1">
    <citation type="submission" date="2021-01" db="EMBL/GenBank/DDBJ databases">
        <title>Whole genome shotgun sequence of Rhizocola hellebori NBRC 109834.</title>
        <authorList>
            <person name="Komaki H."/>
            <person name="Tamura T."/>
        </authorList>
    </citation>
    <scope>NUCLEOTIDE SEQUENCE</scope>
    <source>
        <strain evidence="2">NBRC 109834</strain>
    </source>
</reference>
<dbReference type="EMBL" id="BONY01000001">
    <property type="protein sequence ID" value="GIH02212.1"/>
    <property type="molecule type" value="Genomic_DNA"/>
</dbReference>
<accession>A0A8J3Q2I8</accession>
<evidence type="ECO:0000313" key="3">
    <source>
        <dbReference type="Proteomes" id="UP000612899"/>
    </source>
</evidence>
<organism evidence="2 3">
    <name type="scientific">Rhizocola hellebori</name>
    <dbReference type="NCBI Taxonomy" id="1392758"/>
    <lineage>
        <taxon>Bacteria</taxon>
        <taxon>Bacillati</taxon>
        <taxon>Actinomycetota</taxon>
        <taxon>Actinomycetes</taxon>
        <taxon>Micromonosporales</taxon>
        <taxon>Micromonosporaceae</taxon>
        <taxon>Rhizocola</taxon>
    </lineage>
</organism>
<keyword evidence="3" id="KW-1185">Reference proteome</keyword>
<gene>
    <name evidence="2" type="ORF">Rhe02_02790</name>
</gene>
<keyword evidence="1" id="KW-0812">Transmembrane</keyword>
<protein>
    <submittedName>
        <fullName evidence="2">Uncharacterized protein</fullName>
    </submittedName>
</protein>
<dbReference type="AlphaFoldDB" id="A0A8J3Q2I8"/>